<reference evidence="2 3" key="2">
    <citation type="submission" date="2020-01" db="EMBL/GenBank/DDBJ databases">
        <title>Clostridiaceae sp. nov. isolated from the gut of human by culturomics.</title>
        <authorList>
            <person name="Chang Y."/>
        </authorList>
    </citation>
    <scope>NUCLEOTIDE SEQUENCE [LARGE SCALE GENOMIC DNA]</scope>
    <source>
        <strain evidence="2 3">DONG20-135</strain>
    </source>
</reference>
<organism evidence="2 3">
    <name type="scientific">Copranaerobaculum intestinale</name>
    <dbReference type="NCBI Taxonomy" id="2692629"/>
    <lineage>
        <taxon>Bacteria</taxon>
        <taxon>Bacillati</taxon>
        <taxon>Bacillota</taxon>
        <taxon>Erysipelotrichia</taxon>
        <taxon>Erysipelotrichales</taxon>
        <taxon>Erysipelotrichaceae</taxon>
        <taxon>Copranaerobaculum</taxon>
    </lineage>
</organism>
<dbReference type="RefSeq" id="WP_160624831.1">
    <property type="nucleotide sequence ID" value="NZ_WUUQ01000002.1"/>
</dbReference>
<evidence type="ECO:0000313" key="3">
    <source>
        <dbReference type="Proteomes" id="UP000434036"/>
    </source>
</evidence>
<name>A0A6N8U9G6_9FIRM</name>
<gene>
    <name evidence="2" type="ORF">GSF08_05450</name>
</gene>
<keyword evidence="3" id="KW-1185">Reference proteome</keyword>
<evidence type="ECO:0000259" key="1">
    <source>
        <dbReference type="Pfam" id="PF16976"/>
    </source>
</evidence>
<accession>A0A6N8U9G6</accession>
<dbReference type="Proteomes" id="UP000434036">
    <property type="component" value="Unassembled WGS sequence"/>
</dbReference>
<feature type="domain" description="Flp pilus assembly protein RcpC/CpaB" evidence="1">
    <location>
        <begin position="109"/>
        <end position="208"/>
    </location>
</feature>
<comment type="caution">
    <text evidence="2">The sequence shown here is derived from an EMBL/GenBank/DDBJ whole genome shotgun (WGS) entry which is preliminary data.</text>
</comment>
<sequence>MNPKKSKLMILTALLVLINIVAFRVAVDHSVDLVEVPYAKVKIRPRQEIKASMIGIKKVPKAYADSSCYTNKTQVLHKYTEITGTIPKGSLFYKTMLHDLKDLPDYPSMQLKKGQTAFSLPSDLVKLSGNTIVEGQKVDVYVTVQKPREQPVVDRLVKNVRVLSVKDRKGLNMDDPNTTGIPYVVILGIRDEIIPYLKIANKIGVIDLYAQTANSKEKEESIFISESKVLSYLKNE</sequence>
<reference evidence="2 3" key="1">
    <citation type="submission" date="2019-12" db="EMBL/GenBank/DDBJ databases">
        <authorList>
            <person name="Yang R."/>
        </authorList>
    </citation>
    <scope>NUCLEOTIDE SEQUENCE [LARGE SCALE GENOMIC DNA]</scope>
    <source>
        <strain evidence="2 3">DONG20-135</strain>
    </source>
</reference>
<evidence type="ECO:0000313" key="2">
    <source>
        <dbReference type="EMBL" id="MXQ73373.1"/>
    </source>
</evidence>
<dbReference type="Pfam" id="PF16976">
    <property type="entry name" value="RcpC"/>
    <property type="match status" value="1"/>
</dbReference>
<dbReference type="InterPro" id="IPR031571">
    <property type="entry name" value="RcpC_dom"/>
</dbReference>
<dbReference type="EMBL" id="WUUQ01000002">
    <property type="protein sequence ID" value="MXQ73373.1"/>
    <property type="molecule type" value="Genomic_DNA"/>
</dbReference>
<proteinExistence type="predicted"/>
<dbReference type="AlphaFoldDB" id="A0A6N8U9G6"/>
<protein>
    <recommendedName>
        <fullName evidence="1">Flp pilus assembly protein RcpC/CpaB domain-containing protein</fullName>
    </recommendedName>
</protein>